<dbReference type="AlphaFoldDB" id="A0A0F9M3M2"/>
<evidence type="ECO:0000313" key="1">
    <source>
        <dbReference type="EMBL" id="KKM71255.1"/>
    </source>
</evidence>
<comment type="caution">
    <text evidence="1">The sequence shown here is derived from an EMBL/GenBank/DDBJ whole genome shotgun (WGS) entry which is preliminary data.</text>
</comment>
<name>A0A0F9M3M2_9ZZZZ</name>
<sequence>MRYISLDHDRLNYEVGSNVGPDKVDAALNRATEVLLLHVERGKWFYVIGVEKDANA</sequence>
<protein>
    <submittedName>
        <fullName evidence="1">Uncharacterized protein</fullName>
    </submittedName>
</protein>
<proteinExistence type="predicted"/>
<accession>A0A0F9M3M2</accession>
<dbReference type="EMBL" id="LAZR01009673">
    <property type="protein sequence ID" value="KKM71255.1"/>
    <property type="molecule type" value="Genomic_DNA"/>
</dbReference>
<reference evidence="1" key="1">
    <citation type="journal article" date="2015" name="Nature">
        <title>Complex archaea that bridge the gap between prokaryotes and eukaryotes.</title>
        <authorList>
            <person name="Spang A."/>
            <person name="Saw J.H."/>
            <person name="Jorgensen S.L."/>
            <person name="Zaremba-Niedzwiedzka K."/>
            <person name="Martijn J."/>
            <person name="Lind A.E."/>
            <person name="van Eijk R."/>
            <person name="Schleper C."/>
            <person name="Guy L."/>
            <person name="Ettema T.J."/>
        </authorList>
    </citation>
    <scope>NUCLEOTIDE SEQUENCE</scope>
</reference>
<organism evidence="1">
    <name type="scientific">marine sediment metagenome</name>
    <dbReference type="NCBI Taxonomy" id="412755"/>
    <lineage>
        <taxon>unclassified sequences</taxon>
        <taxon>metagenomes</taxon>
        <taxon>ecological metagenomes</taxon>
    </lineage>
</organism>
<gene>
    <name evidence="1" type="ORF">LCGC14_1432380</name>
</gene>